<keyword evidence="1" id="KW-0472">Membrane</keyword>
<dbReference type="InterPro" id="IPR042268">
    <property type="entry name" value="BamC_C"/>
</dbReference>
<sequence>MAFTLRTETPTPGKLIGPLVGLMFVLTAAGCGVIEDRTERYVDAPEGTPIEFPESADTSRFSQRMPIRTITAADAGRMFVGELPEPPDMTSEILEENYVIEVVDDEIWLLVNDVPGRLWPAVTAYMNQQGLGVAFESPQLGLLQSELVNYSKQARELLGMPHSPEGEEPLLAVQAKVAPGVRRKTTEIQLRPFNAGGGDVDRLVAWETNADRTAQELETSRQLLSDLSEFLKNREDSKSYSQAALGMPVEPLVRLVSENEVAQRIEMKLDYGRSWGEVRRALDEAGIAITDLNREAGYFFVDARPQSDREAGWFSWFSDEPEPEHTHDLTMEQQGDRIIVTAARAEDYTGDDRSAALLSELFEYLY</sequence>
<evidence type="ECO:0000256" key="1">
    <source>
        <dbReference type="SAM" id="Phobius"/>
    </source>
</evidence>
<organism evidence="2 3">
    <name type="scientific">Marinobacter confluentis</name>
    <dbReference type="NCBI Taxonomy" id="1697557"/>
    <lineage>
        <taxon>Bacteria</taxon>
        <taxon>Pseudomonadati</taxon>
        <taxon>Pseudomonadota</taxon>
        <taxon>Gammaproteobacteria</taxon>
        <taxon>Pseudomonadales</taxon>
        <taxon>Marinobacteraceae</taxon>
        <taxon>Marinobacter</taxon>
    </lineage>
</organism>
<evidence type="ECO:0000313" key="2">
    <source>
        <dbReference type="EMBL" id="TGN41484.1"/>
    </source>
</evidence>
<accession>A0A4Z1BFH2</accession>
<dbReference type="RefSeq" id="WP_135801868.1">
    <property type="nucleotide sequence ID" value="NZ_SRPF01000001.1"/>
</dbReference>
<evidence type="ECO:0000313" key="3">
    <source>
        <dbReference type="Proteomes" id="UP000298325"/>
    </source>
</evidence>
<dbReference type="EMBL" id="SRPF01000001">
    <property type="protein sequence ID" value="TGN41484.1"/>
    <property type="molecule type" value="Genomic_DNA"/>
</dbReference>
<dbReference type="InterPro" id="IPR010653">
    <property type="entry name" value="NlpB/DapX"/>
</dbReference>
<gene>
    <name evidence="2" type="primary">bamC</name>
    <name evidence="2" type="ORF">E5Q11_02800</name>
</gene>
<reference evidence="2 3" key="1">
    <citation type="submission" date="2019-04" db="EMBL/GenBank/DDBJ databases">
        <authorList>
            <person name="Park S."/>
            <person name="Yoon J.-H."/>
        </authorList>
    </citation>
    <scope>NUCLEOTIDE SEQUENCE [LARGE SCALE GENOMIC DNA]</scope>
    <source>
        <strain evidence="2 3">HJM-18</strain>
    </source>
</reference>
<feature type="transmembrane region" description="Helical" evidence="1">
    <location>
        <begin position="15"/>
        <end position="34"/>
    </location>
</feature>
<dbReference type="Proteomes" id="UP000298325">
    <property type="component" value="Unassembled WGS sequence"/>
</dbReference>
<proteinExistence type="predicted"/>
<name>A0A4Z1BFH2_9GAMM</name>
<dbReference type="AlphaFoldDB" id="A0A4Z1BFH2"/>
<keyword evidence="3" id="KW-1185">Reference proteome</keyword>
<dbReference type="Pfam" id="PF06804">
    <property type="entry name" value="Lipoprotein_18"/>
    <property type="match status" value="1"/>
</dbReference>
<keyword evidence="1" id="KW-1133">Transmembrane helix</keyword>
<dbReference type="Gene3D" id="3.30.310.170">
    <property type="entry name" value="Outer membrane protein assembly factor BamC"/>
    <property type="match status" value="1"/>
</dbReference>
<protein>
    <submittedName>
        <fullName evidence="2">Outer membrane protein assembly factor BamC</fullName>
    </submittedName>
</protein>
<dbReference type="OrthoDB" id="6199301at2"/>
<dbReference type="PROSITE" id="PS51257">
    <property type="entry name" value="PROKAR_LIPOPROTEIN"/>
    <property type="match status" value="1"/>
</dbReference>
<keyword evidence="1" id="KW-0812">Transmembrane</keyword>
<comment type="caution">
    <text evidence="2">The sequence shown here is derived from an EMBL/GenBank/DDBJ whole genome shotgun (WGS) entry which is preliminary data.</text>
</comment>